<keyword evidence="3" id="KW-0472">Membrane</keyword>
<reference evidence="6 7" key="1">
    <citation type="submission" date="2024-04" db="EMBL/GenBank/DDBJ databases">
        <authorList>
            <consortium name="Genoscope - CEA"/>
            <person name="William W."/>
        </authorList>
    </citation>
    <scope>NUCLEOTIDE SEQUENCE [LARGE SCALE GENOMIC DNA]</scope>
</reference>
<dbReference type="Gene3D" id="4.10.400.10">
    <property type="entry name" value="Low-density Lipoprotein Receptor"/>
    <property type="match status" value="1"/>
</dbReference>
<feature type="domain" description="CUB" evidence="5">
    <location>
        <begin position="35"/>
        <end position="161"/>
    </location>
</feature>
<dbReference type="InterPro" id="IPR042333">
    <property type="entry name" value="LRAD2/Mig-13-like"/>
</dbReference>
<evidence type="ECO:0000256" key="3">
    <source>
        <dbReference type="SAM" id="Phobius"/>
    </source>
</evidence>
<keyword evidence="7" id="KW-1185">Reference proteome</keyword>
<dbReference type="Pfam" id="PF00057">
    <property type="entry name" value="Ldl_recept_a"/>
    <property type="match status" value="1"/>
</dbReference>
<dbReference type="CDD" id="cd00112">
    <property type="entry name" value="LDLa"/>
    <property type="match status" value="1"/>
</dbReference>
<evidence type="ECO:0000259" key="5">
    <source>
        <dbReference type="PROSITE" id="PS01180"/>
    </source>
</evidence>
<accession>A0AAV2HKL2</accession>
<evidence type="ECO:0000313" key="7">
    <source>
        <dbReference type="Proteomes" id="UP001497497"/>
    </source>
</evidence>
<feature type="chain" id="PRO_5043729795" description="CUB domain-containing protein" evidence="4">
    <location>
        <begin position="23"/>
        <end position="245"/>
    </location>
</feature>
<dbReference type="PANTHER" id="PTHR24652">
    <property type="entry name" value="LOW-DENSITY LIPOPROTEIN RECEPTOR CLASS A DOMAIN-CONTAINING PROTEIN 2"/>
    <property type="match status" value="1"/>
</dbReference>
<protein>
    <recommendedName>
        <fullName evidence="5">CUB domain-containing protein</fullName>
    </recommendedName>
</protein>
<evidence type="ECO:0000256" key="2">
    <source>
        <dbReference type="PROSITE-ProRule" id="PRU00124"/>
    </source>
</evidence>
<evidence type="ECO:0000256" key="4">
    <source>
        <dbReference type="SAM" id="SignalP"/>
    </source>
</evidence>
<gene>
    <name evidence="6" type="ORF">GSLYS_00007374001</name>
</gene>
<evidence type="ECO:0000313" key="6">
    <source>
        <dbReference type="EMBL" id="CAL1533356.1"/>
    </source>
</evidence>
<dbReference type="Proteomes" id="UP001497497">
    <property type="component" value="Unassembled WGS sequence"/>
</dbReference>
<proteinExistence type="predicted"/>
<dbReference type="PROSITE" id="PS01180">
    <property type="entry name" value="CUB"/>
    <property type="match status" value="1"/>
</dbReference>
<keyword evidence="3" id="KW-1133">Transmembrane helix</keyword>
<dbReference type="AlphaFoldDB" id="A0AAV2HKL2"/>
<keyword evidence="4" id="KW-0732">Signal</keyword>
<dbReference type="InterPro" id="IPR036055">
    <property type="entry name" value="LDL_receptor-like_sf"/>
</dbReference>
<dbReference type="PROSITE" id="PS50068">
    <property type="entry name" value="LDLRA_2"/>
    <property type="match status" value="1"/>
</dbReference>
<name>A0AAV2HKL2_LYMST</name>
<comment type="caution">
    <text evidence="6">The sequence shown here is derived from an EMBL/GenBank/DDBJ whole genome shotgun (WGS) entry which is preliminary data.</text>
</comment>
<keyword evidence="1" id="KW-1015">Disulfide bond</keyword>
<feature type="transmembrane region" description="Helical" evidence="3">
    <location>
        <begin position="208"/>
        <end position="233"/>
    </location>
</feature>
<comment type="caution">
    <text evidence="2">Lacks conserved residue(s) required for the propagation of feature annotation.</text>
</comment>
<dbReference type="SMART" id="SM00192">
    <property type="entry name" value="LDLa"/>
    <property type="match status" value="1"/>
</dbReference>
<evidence type="ECO:0000256" key="1">
    <source>
        <dbReference type="ARBA" id="ARBA00023157"/>
    </source>
</evidence>
<dbReference type="EMBL" id="CAXITT010000142">
    <property type="protein sequence ID" value="CAL1533356.1"/>
    <property type="molecule type" value="Genomic_DNA"/>
</dbReference>
<feature type="signal peptide" evidence="4">
    <location>
        <begin position="1"/>
        <end position="22"/>
    </location>
</feature>
<organism evidence="6 7">
    <name type="scientific">Lymnaea stagnalis</name>
    <name type="common">Great pond snail</name>
    <name type="synonym">Helix stagnalis</name>
    <dbReference type="NCBI Taxonomy" id="6523"/>
    <lineage>
        <taxon>Eukaryota</taxon>
        <taxon>Metazoa</taxon>
        <taxon>Spiralia</taxon>
        <taxon>Lophotrochozoa</taxon>
        <taxon>Mollusca</taxon>
        <taxon>Gastropoda</taxon>
        <taxon>Heterobranchia</taxon>
        <taxon>Euthyneura</taxon>
        <taxon>Panpulmonata</taxon>
        <taxon>Hygrophila</taxon>
        <taxon>Lymnaeoidea</taxon>
        <taxon>Lymnaeidae</taxon>
        <taxon>Lymnaea</taxon>
    </lineage>
</organism>
<dbReference type="InterPro" id="IPR002172">
    <property type="entry name" value="LDrepeatLR_classA_rpt"/>
</dbReference>
<keyword evidence="3" id="KW-0812">Transmembrane</keyword>
<dbReference type="InterPro" id="IPR000859">
    <property type="entry name" value="CUB_dom"/>
</dbReference>
<sequence>MPSSSRTINLLILVCFLTTAAAKFYPFTYYLDQYCGTTIYVSQEIRVRLSQQTYLYPNKECGMTFRPSAGNKLVATFLNYSMPSDYVDASGICNYESIQLTQESALYFGYRGYCGWTKPNGQYDLHDYTTFSFQVWQNMYVNTAQVDLLITEVFNKDYQNSCPYNTFDCQRSGICIDQDLTCNGYDDCGNNLDETLGCRTPSLDVKPYLGAIIGGSAGLVVLVVVIVVTVVVCRRRGGKSAYIQI</sequence>
<dbReference type="SUPFAM" id="SSF57424">
    <property type="entry name" value="LDL receptor-like module"/>
    <property type="match status" value="1"/>
</dbReference>